<dbReference type="KEGG" id="ago:AGOS_AFR544W"/>
<dbReference type="Gene3D" id="3.40.50.10490">
    <property type="entry name" value="Glucose-6-phosphate isomerase like protein, domain 1"/>
    <property type="match status" value="1"/>
</dbReference>
<proteinExistence type="predicted"/>
<dbReference type="GO" id="GO:0097367">
    <property type="term" value="F:carbohydrate derivative binding"/>
    <property type="evidence" value="ECO:0007669"/>
    <property type="project" value="InterPro"/>
</dbReference>
<gene>
    <name evidence="2" type="ORF">AGOS_AFR544W</name>
</gene>
<organism evidence="2 3">
    <name type="scientific">Eremothecium gossypii (strain ATCC 10895 / CBS 109.51 / FGSC 9923 / NRRL Y-1056)</name>
    <name type="common">Yeast</name>
    <name type="synonym">Ashbya gossypii</name>
    <dbReference type="NCBI Taxonomy" id="284811"/>
    <lineage>
        <taxon>Eukaryota</taxon>
        <taxon>Fungi</taxon>
        <taxon>Dikarya</taxon>
        <taxon>Ascomycota</taxon>
        <taxon>Saccharomycotina</taxon>
        <taxon>Saccharomycetes</taxon>
        <taxon>Saccharomycetales</taxon>
        <taxon>Saccharomycetaceae</taxon>
        <taxon>Eremothecium</taxon>
    </lineage>
</organism>
<dbReference type="InterPro" id="IPR035474">
    <property type="entry name" value="SIS_Kpsf"/>
</dbReference>
<name>Q752N0_EREGS</name>
<dbReference type="Pfam" id="PF01380">
    <property type="entry name" value="SIS"/>
    <property type="match status" value="1"/>
</dbReference>
<dbReference type="OMA" id="CAKPEST"/>
<reference evidence="2 3" key="1">
    <citation type="journal article" date="2004" name="Science">
        <title>The Ashbya gossypii genome as a tool for mapping the ancient Saccharomyces cerevisiae genome.</title>
        <authorList>
            <person name="Dietrich F.S."/>
            <person name="Voegeli S."/>
            <person name="Brachat S."/>
            <person name="Lerch A."/>
            <person name="Gates K."/>
            <person name="Steiner S."/>
            <person name="Mohr C."/>
            <person name="Pohlmann R."/>
            <person name="Luedi P."/>
            <person name="Choi S."/>
            <person name="Wing R.A."/>
            <person name="Flavier A."/>
            <person name="Gaffney T.D."/>
            <person name="Philippsen P."/>
        </authorList>
    </citation>
    <scope>NUCLEOTIDE SEQUENCE [LARGE SCALE GENOMIC DNA]</scope>
    <source>
        <strain evidence="3">ATCC 10895 / CBS 109.51 / FGSC 9923 / NRRL Y-1056</strain>
    </source>
</reference>
<dbReference type="SUPFAM" id="SSF53697">
    <property type="entry name" value="SIS domain"/>
    <property type="match status" value="1"/>
</dbReference>
<dbReference type="Proteomes" id="UP000000591">
    <property type="component" value="Chromosome VI"/>
</dbReference>
<dbReference type="CDD" id="cd05014">
    <property type="entry name" value="SIS_Kpsf"/>
    <property type="match status" value="1"/>
</dbReference>
<evidence type="ECO:0000313" key="2">
    <source>
        <dbReference type="EMBL" id="AAS53915.1"/>
    </source>
</evidence>
<sequence length="337" mass="36414">MKQDLFHDLRRLIVARRSTPAAPACSISQMPPTKDDDPQRPTCAFQDVYSRYTDLLHSHVLAARDLYLYYNGDADGPSPRADFSATYNTLMSCLADGRKLVFVACGKSFRIIAKTVATCHSLGIPAAVLHPTEAMHGDIGIVADGDALLLCSHSGETDELLHLAAYLRSARLAPASPLIAVTGDPASTLARRAHHVITVFQPPHLRERVVQDGLNAPTIATTLMLLALDCLVLALSDGGSPCARRRRADAFAARHPGGSIGSHAAAPAPEYPEQSAARAATVAHYAGSETLPEFLHMIVTHDYVRVRGHLHSATALRHRYARASRDGIPWTQIMSDL</sequence>
<dbReference type="GO" id="GO:1901135">
    <property type="term" value="P:carbohydrate derivative metabolic process"/>
    <property type="evidence" value="ECO:0007669"/>
    <property type="project" value="InterPro"/>
</dbReference>
<dbReference type="STRING" id="284811.Q752N0"/>
<dbReference type="eggNOG" id="ENOG502RDRP">
    <property type="taxonomic scope" value="Eukaryota"/>
</dbReference>
<dbReference type="RefSeq" id="NP_986091.1">
    <property type="nucleotide sequence ID" value="NM_212227.1"/>
</dbReference>
<dbReference type="PROSITE" id="PS51464">
    <property type="entry name" value="SIS"/>
    <property type="match status" value="1"/>
</dbReference>
<feature type="domain" description="SIS" evidence="1">
    <location>
        <begin position="90"/>
        <end position="241"/>
    </location>
</feature>
<protein>
    <submittedName>
        <fullName evidence="2">AFR544Wp</fullName>
    </submittedName>
</protein>
<reference evidence="3" key="2">
    <citation type="journal article" date="2013" name="G3 (Bethesda)">
        <title>Genomes of Ashbya fungi isolated from insects reveal four mating-type loci, numerous translocations, lack of transposons, and distinct gene duplications.</title>
        <authorList>
            <person name="Dietrich F.S."/>
            <person name="Voegeli S."/>
            <person name="Kuo S."/>
            <person name="Philippsen P."/>
        </authorList>
    </citation>
    <scope>GENOME REANNOTATION</scope>
    <source>
        <strain evidence="3">ATCC 10895 / CBS 109.51 / FGSC 9923 / NRRL Y-1056</strain>
    </source>
</reference>
<dbReference type="InterPro" id="IPR046348">
    <property type="entry name" value="SIS_dom_sf"/>
</dbReference>
<dbReference type="AlphaFoldDB" id="Q752N0"/>
<dbReference type="GeneID" id="4622371"/>
<evidence type="ECO:0000259" key="1">
    <source>
        <dbReference type="PROSITE" id="PS51464"/>
    </source>
</evidence>
<accession>Q752N0</accession>
<keyword evidence="3" id="KW-1185">Reference proteome</keyword>
<dbReference type="OrthoDB" id="1872003at2759"/>
<dbReference type="PANTHER" id="PTHR38418:SF2">
    <property type="entry name" value="SUGAR ISOMERASE, KPSF_GUTQ (AFU_ORTHOLOGUE AFUA_6G08860)"/>
    <property type="match status" value="1"/>
</dbReference>
<dbReference type="EMBL" id="AE016819">
    <property type="protein sequence ID" value="AAS53915.1"/>
    <property type="molecule type" value="Genomic_DNA"/>
</dbReference>
<dbReference type="InterPro" id="IPR001347">
    <property type="entry name" value="SIS_dom"/>
</dbReference>
<evidence type="ECO:0000313" key="3">
    <source>
        <dbReference type="Proteomes" id="UP000000591"/>
    </source>
</evidence>
<dbReference type="HOGENOM" id="CLU_040681_2_1_1"/>
<dbReference type="PANTHER" id="PTHR38418">
    <property type="entry name" value="SUGAR ISOMERASE, KPSF/GUTQ (AFU_ORTHOLOGUE AFUA_6G08860)"/>
    <property type="match status" value="1"/>
</dbReference>
<dbReference type="InParanoid" id="Q752N0"/>